<dbReference type="InterPro" id="IPR027417">
    <property type="entry name" value="P-loop_NTPase"/>
</dbReference>
<proteinExistence type="predicted"/>
<keyword evidence="2 5" id="KW-0812">Transmembrane</keyword>
<evidence type="ECO:0000313" key="4">
    <source>
        <dbReference type="EMBL" id="CAL1148113.1"/>
    </source>
</evidence>
<dbReference type="EMBL" id="CAMXCT030001990">
    <property type="protein sequence ID" value="CAL4782050.1"/>
    <property type="molecule type" value="Genomic_DNA"/>
</dbReference>
<reference evidence="4" key="2">
    <citation type="submission" date="2024-04" db="EMBL/GenBank/DDBJ databases">
        <authorList>
            <person name="Chen Y."/>
            <person name="Shah S."/>
            <person name="Dougan E. K."/>
            <person name="Thang M."/>
            <person name="Chan C."/>
        </authorList>
    </citation>
    <scope>NUCLEOTIDE SEQUENCE [LARGE SCALE GENOMIC DNA]</scope>
</reference>
<evidence type="ECO:0000313" key="3">
    <source>
        <dbReference type="EMBL" id="CAI3994738.1"/>
    </source>
</evidence>
<gene>
    <name evidence="3" type="ORF">C1SCF055_LOCUS21361</name>
</gene>
<evidence type="ECO:0000313" key="6">
    <source>
        <dbReference type="Proteomes" id="UP001152797"/>
    </source>
</evidence>
<evidence type="ECO:0000256" key="2">
    <source>
        <dbReference type="SAM" id="Phobius"/>
    </source>
</evidence>
<dbReference type="SUPFAM" id="SSF52540">
    <property type="entry name" value="P-loop containing nucleoside triphosphate hydrolases"/>
    <property type="match status" value="1"/>
</dbReference>
<keyword evidence="6" id="KW-1185">Reference proteome</keyword>
<feature type="transmembrane region" description="Helical" evidence="2">
    <location>
        <begin position="556"/>
        <end position="572"/>
    </location>
</feature>
<dbReference type="EMBL" id="CAMXCT020001990">
    <property type="protein sequence ID" value="CAL1148113.1"/>
    <property type="molecule type" value="Genomic_DNA"/>
</dbReference>
<sequence>MQTVSHAERQALEAFKSEQAAMAWLAEQSEVAAALDLAESGEEEKAVVQLAEAVQELLFAGEDQRIEPAAKCRRVEAGEDASPAEALPTGAKEAEVAPAARCVCIVLAGMRGSGKTTLCSVLQKVIGGEHIHFDEITKTWPSQRRAFQSSLKKALTKSLSATKSEKRSKGLSGTSPQEVADESEDPFAPKKLSNEGDKLVYVDRTHLLSNQRVDIIAVLQKLRWRQRQCRTLLLEFNHSSDVFGYGADGQLSKRFSQNHITLCAERIEARRSAHPVLRPSAKLQGVLRKEAKAAEPPSPAELRNFDARLSLEVADSPVQQALVVVKELQRLGWLTTVFDSDALSLQVELAWQVYARAQDALRQGTHRTHGTHGTVPDNEKHERREWLAQCRQAAEEKAAAQAAAEAKRVGKAVCWRFDLPEVKQVLLQRGSLPACFDIRADTVVELLKLPADGDMERTAKEQGLEVDALEAMTDALEALQGETFEVRMTKIVISETMACALVALPPVVPHVGKVPHVILGSRQGVPLASVEDLLKQAEALQNLYKYFYILYQINEVGQHIIIIIIVVVVVVAL</sequence>
<dbReference type="Proteomes" id="UP001152797">
    <property type="component" value="Unassembled WGS sequence"/>
</dbReference>
<dbReference type="GO" id="GO:0005634">
    <property type="term" value="C:nucleus"/>
    <property type="evidence" value="ECO:0007669"/>
    <property type="project" value="TreeGrafter"/>
</dbReference>
<dbReference type="CDD" id="cd02019">
    <property type="entry name" value="NK"/>
    <property type="match status" value="1"/>
</dbReference>
<dbReference type="Gene3D" id="3.40.50.300">
    <property type="entry name" value="P-loop containing nucleotide triphosphate hydrolases"/>
    <property type="match status" value="1"/>
</dbReference>
<keyword evidence="2" id="KW-0472">Membrane</keyword>
<protein>
    <submittedName>
        <fullName evidence="5">ABC transmembrane type-1 domain-containing protein</fullName>
    </submittedName>
</protein>
<dbReference type="GO" id="GO:0006388">
    <property type="term" value="P:tRNA splicing, via endonucleolytic cleavage and ligation"/>
    <property type="evidence" value="ECO:0007669"/>
    <property type="project" value="TreeGrafter"/>
</dbReference>
<reference evidence="3" key="1">
    <citation type="submission" date="2022-10" db="EMBL/GenBank/DDBJ databases">
        <authorList>
            <person name="Chen Y."/>
            <person name="Dougan E. K."/>
            <person name="Chan C."/>
            <person name="Rhodes N."/>
            <person name="Thang M."/>
        </authorList>
    </citation>
    <scope>NUCLEOTIDE SEQUENCE</scope>
</reference>
<dbReference type="PANTHER" id="PTHR32004:SF1">
    <property type="entry name" value="TRNA LIGASE"/>
    <property type="match status" value="1"/>
</dbReference>
<dbReference type="PANTHER" id="PTHR32004">
    <property type="entry name" value="TRNA LIGASE"/>
    <property type="match status" value="1"/>
</dbReference>
<evidence type="ECO:0000313" key="5">
    <source>
        <dbReference type="EMBL" id="CAL4782050.1"/>
    </source>
</evidence>
<evidence type="ECO:0000256" key="1">
    <source>
        <dbReference type="SAM" id="MobiDB-lite"/>
    </source>
</evidence>
<keyword evidence="2" id="KW-1133">Transmembrane helix</keyword>
<dbReference type="OrthoDB" id="433184at2759"/>
<accession>A0A9P1CPH2</accession>
<organism evidence="3">
    <name type="scientific">Cladocopium goreaui</name>
    <dbReference type="NCBI Taxonomy" id="2562237"/>
    <lineage>
        <taxon>Eukaryota</taxon>
        <taxon>Sar</taxon>
        <taxon>Alveolata</taxon>
        <taxon>Dinophyceae</taxon>
        <taxon>Suessiales</taxon>
        <taxon>Symbiodiniaceae</taxon>
        <taxon>Cladocopium</taxon>
    </lineage>
</organism>
<dbReference type="AlphaFoldDB" id="A0A9P1CPH2"/>
<name>A0A9P1CPH2_9DINO</name>
<comment type="caution">
    <text evidence="3">The sequence shown here is derived from an EMBL/GenBank/DDBJ whole genome shotgun (WGS) entry which is preliminary data.</text>
</comment>
<dbReference type="GO" id="GO:0003972">
    <property type="term" value="F:RNA ligase (ATP) activity"/>
    <property type="evidence" value="ECO:0007669"/>
    <property type="project" value="TreeGrafter"/>
</dbReference>
<dbReference type="EMBL" id="CAMXCT010001990">
    <property type="protein sequence ID" value="CAI3994738.1"/>
    <property type="molecule type" value="Genomic_DNA"/>
</dbReference>
<feature type="region of interest" description="Disordered" evidence="1">
    <location>
        <begin position="158"/>
        <end position="191"/>
    </location>
</feature>